<dbReference type="InterPro" id="IPR032710">
    <property type="entry name" value="NTF2-like_dom_sf"/>
</dbReference>
<name>A0AB39WBA0_9FLAO</name>
<dbReference type="RefSeq" id="WP_369769403.1">
    <property type="nucleotide sequence ID" value="NZ_CP165626.1"/>
</dbReference>
<dbReference type="SUPFAM" id="SSF54427">
    <property type="entry name" value="NTF2-like"/>
    <property type="match status" value="1"/>
</dbReference>
<feature type="domain" description="DUF4440" evidence="1">
    <location>
        <begin position="26"/>
        <end position="133"/>
    </location>
</feature>
<sequence length="143" mass="15941">MKKYILIITLLTGFLSFSQTRSEKEILKLSGQIFKWEVENKIDSLSTVFHEKFVVLSSDGSSQFKTGYLDRLKSGTFNHDSIDVDENAATVTGNTAIVTGKGKFAVTVSGNKVALRLSYIEVFTRENAKKPWKVLAMKASIIQ</sequence>
<dbReference type="Gene3D" id="3.10.450.50">
    <property type="match status" value="1"/>
</dbReference>
<evidence type="ECO:0000313" key="2">
    <source>
        <dbReference type="EMBL" id="XDU97933.1"/>
    </source>
</evidence>
<accession>A0AB39WBA0</accession>
<protein>
    <submittedName>
        <fullName evidence="2">Nuclear transport factor 2 family protein</fullName>
    </submittedName>
</protein>
<proteinExistence type="predicted"/>
<dbReference type="Pfam" id="PF14534">
    <property type="entry name" value="DUF4440"/>
    <property type="match status" value="1"/>
</dbReference>
<dbReference type="EMBL" id="CP165626">
    <property type="protein sequence ID" value="XDU97933.1"/>
    <property type="molecule type" value="Genomic_DNA"/>
</dbReference>
<evidence type="ECO:0000259" key="1">
    <source>
        <dbReference type="Pfam" id="PF14534"/>
    </source>
</evidence>
<dbReference type="AlphaFoldDB" id="A0AB39WBA0"/>
<organism evidence="2">
    <name type="scientific">Flavobacterium sp. WC2416</name>
    <dbReference type="NCBI Taxonomy" id="3234141"/>
    <lineage>
        <taxon>Bacteria</taxon>
        <taxon>Pseudomonadati</taxon>
        <taxon>Bacteroidota</taxon>
        <taxon>Flavobacteriia</taxon>
        <taxon>Flavobacteriales</taxon>
        <taxon>Flavobacteriaceae</taxon>
        <taxon>Flavobacterium</taxon>
    </lineage>
</organism>
<dbReference type="InterPro" id="IPR027843">
    <property type="entry name" value="DUF4440"/>
</dbReference>
<gene>
    <name evidence="2" type="ORF">AB3G39_12210</name>
</gene>
<reference evidence="2" key="1">
    <citation type="submission" date="2024-07" db="EMBL/GenBank/DDBJ databases">
        <authorList>
            <person name="Biller S.J."/>
        </authorList>
    </citation>
    <scope>NUCLEOTIDE SEQUENCE</scope>
    <source>
        <strain evidence="2">WC2416</strain>
    </source>
</reference>